<organism evidence="2 3">
    <name type="scientific">Pseudobdellovibrio exovorus JSS</name>
    <dbReference type="NCBI Taxonomy" id="1184267"/>
    <lineage>
        <taxon>Bacteria</taxon>
        <taxon>Pseudomonadati</taxon>
        <taxon>Bdellovibrionota</taxon>
        <taxon>Bdellovibrionia</taxon>
        <taxon>Bdellovibrionales</taxon>
        <taxon>Pseudobdellovibrionaceae</taxon>
        <taxon>Pseudobdellovibrio</taxon>
    </lineage>
</organism>
<dbReference type="KEGG" id="bex:A11Q_16"/>
<proteinExistence type="predicted"/>
<dbReference type="Pfam" id="PF04028">
    <property type="entry name" value="DUF374"/>
    <property type="match status" value="1"/>
</dbReference>
<dbReference type="OrthoDB" id="9810508at2"/>
<keyword evidence="2" id="KW-0449">Lipoprotein</keyword>
<accession>M4V8B2</accession>
<dbReference type="STRING" id="1184267.A11Q_16"/>
<keyword evidence="3" id="KW-1185">Reference proteome</keyword>
<dbReference type="RefSeq" id="WP_015468726.1">
    <property type="nucleotide sequence ID" value="NC_020813.1"/>
</dbReference>
<dbReference type="CDD" id="cd07983">
    <property type="entry name" value="LPLAT_DUF374-like"/>
    <property type="match status" value="1"/>
</dbReference>
<dbReference type="AlphaFoldDB" id="M4V8B2"/>
<protein>
    <submittedName>
        <fullName evidence="2">Putative lipoprotein</fullName>
    </submittedName>
</protein>
<dbReference type="HOGENOM" id="CLU_086327_1_1_7"/>
<evidence type="ECO:0000259" key="1">
    <source>
        <dbReference type="Pfam" id="PF04028"/>
    </source>
</evidence>
<feature type="domain" description="DUF374" evidence="1">
    <location>
        <begin position="62"/>
        <end position="126"/>
    </location>
</feature>
<dbReference type="PATRIC" id="fig|1184267.3.peg.18"/>
<dbReference type="InterPro" id="IPR007172">
    <property type="entry name" value="DUF374"/>
</dbReference>
<evidence type="ECO:0000313" key="2">
    <source>
        <dbReference type="EMBL" id="AGH94236.1"/>
    </source>
</evidence>
<evidence type="ECO:0000313" key="3">
    <source>
        <dbReference type="Proteomes" id="UP000012040"/>
    </source>
</evidence>
<reference evidence="2 3" key="1">
    <citation type="journal article" date="2013" name="ISME J.">
        <title>By their genes ye shall know them: genomic signatures of predatory bacteria.</title>
        <authorList>
            <person name="Pasternak Z."/>
            <person name="Pietrokovski S."/>
            <person name="Rotem O."/>
            <person name="Gophna U."/>
            <person name="Lurie-Weinberger M.N."/>
            <person name="Jurkevitch E."/>
        </authorList>
    </citation>
    <scope>NUCLEOTIDE SEQUENCE [LARGE SCALE GENOMIC DNA]</scope>
    <source>
        <strain evidence="2 3">JSS</strain>
    </source>
</reference>
<sequence>MWHKLRGILVGSIVWLIYRLISWSWRIELHEPESLKNHLKNKTSFVLAHFHGDEIALLFLVRRYRLSTMISTSKDGEMMNTIYKLFGGKTSRGSSTRGGVSALKGLIELTKNGSSCGVAVDGPKGPIYEVKPGIFEMSRLMKSEIYSGGAYCESAWRFPRSWNQTYFPKPFARVVIVWTGPLGPITKADDPRSPELAKKLQDQLFGARQQAADLFGVSTIRR</sequence>
<gene>
    <name evidence="2" type="ORF">A11Q_16</name>
</gene>
<dbReference type="eggNOG" id="COG2121">
    <property type="taxonomic scope" value="Bacteria"/>
</dbReference>
<dbReference type="Proteomes" id="UP000012040">
    <property type="component" value="Chromosome"/>
</dbReference>
<dbReference type="EMBL" id="CP003537">
    <property type="protein sequence ID" value="AGH94236.1"/>
    <property type="molecule type" value="Genomic_DNA"/>
</dbReference>
<name>M4V8B2_9BACT</name>